<proteinExistence type="predicted"/>
<evidence type="ECO:0000313" key="1">
    <source>
        <dbReference type="EMBL" id="SIO08845.1"/>
    </source>
</evidence>
<dbReference type="Proteomes" id="UP000184694">
    <property type="component" value="Unassembled WGS sequence"/>
</dbReference>
<dbReference type="AlphaFoldDB" id="A0A1N6GMW2"/>
<organism evidence="1 2">
    <name type="scientific">Halodesulfovibrio marinisediminis DSM 17456</name>
    <dbReference type="NCBI Taxonomy" id="1121457"/>
    <lineage>
        <taxon>Bacteria</taxon>
        <taxon>Pseudomonadati</taxon>
        <taxon>Thermodesulfobacteriota</taxon>
        <taxon>Desulfovibrionia</taxon>
        <taxon>Desulfovibrionales</taxon>
        <taxon>Desulfovibrionaceae</taxon>
        <taxon>Halodesulfovibrio</taxon>
    </lineage>
</organism>
<dbReference type="EMBL" id="FSRG01000005">
    <property type="protein sequence ID" value="SIO08845.1"/>
    <property type="molecule type" value="Genomic_DNA"/>
</dbReference>
<protein>
    <submittedName>
        <fullName evidence="1">Uncharacterized protein</fullName>
    </submittedName>
</protein>
<evidence type="ECO:0000313" key="2">
    <source>
        <dbReference type="Proteomes" id="UP000184694"/>
    </source>
</evidence>
<sequence length="47" mass="5297">MSFLFAIIIAKPPSDSRRTEQSQLDHLPTKHLIIDALCVNIPTLSKH</sequence>
<keyword evidence="2" id="KW-1185">Reference proteome</keyword>
<reference evidence="2" key="1">
    <citation type="submission" date="2016-11" db="EMBL/GenBank/DDBJ databases">
        <authorList>
            <person name="Varghese N."/>
            <person name="Submissions S."/>
        </authorList>
    </citation>
    <scope>NUCLEOTIDE SEQUENCE [LARGE SCALE GENOMIC DNA]</scope>
    <source>
        <strain evidence="2">DSM 17456</strain>
    </source>
</reference>
<name>A0A1N6GMW2_9BACT</name>
<gene>
    <name evidence="1" type="ORF">SAMN02745161_1694</name>
</gene>
<accession>A0A1N6GMW2</accession>